<dbReference type="InterPro" id="IPR011761">
    <property type="entry name" value="ATP-grasp"/>
</dbReference>
<accession>A0A6V8KCA0</accession>
<protein>
    <recommendedName>
        <fullName evidence="2">ATP-grasp domain-containing protein</fullName>
    </recommendedName>
</protein>
<dbReference type="GO" id="GO:0005524">
    <property type="term" value="F:ATP binding"/>
    <property type="evidence" value="ECO:0007669"/>
    <property type="project" value="UniProtKB-UniRule"/>
</dbReference>
<keyword evidence="4" id="KW-1185">Reference proteome</keyword>
<dbReference type="AlphaFoldDB" id="A0A6V8KCA0"/>
<reference evidence="3 4" key="1">
    <citation type="submission" date="2020-03" db="EMBL/GenBank/DDBJ databases">
        <title>Whole genome shotgun sequence of Phytohabitans houttuyneae NBRC 108639.</title>
        <authorList>
            <person name="Komaki H."/>
            <person name="Tamura T."/>
        </authorList>
    </citation>
    <scope>NUCLEOTIDE SEQUENCE [LARGE SCALE GENOMIC DNA]</scope>
    <source>
        <strain evidence="3 4">NBRC 108639</strain>
    </source>
</reference>
<proteinExistence type="predicted"/>
<dbReference type="GO" id="GO:0046872">
    <property type="term" value="F:metal ion binding"/>
    <property type="evidence" value="ECO:0007669"/>
    <property type="project" value="InterPro"/>
</dbReference>
<keyword evidence="1" id="KW-0547">Nucleotide-binding</keyword>
<dbReference type="SUPFAM" id="SSF56059">
    <property type="entry name" value="Glutathione synthetase ATP-binding domain-like"/>
    <property type="match status" value="1"/>
</dbReference>
<name>A0A6V8KCA0_9ACTN</name>
<dbReference type="EMBL" id="BLPF01000001">
    <property type="protein sequence ID" value="GFJ78375.1"/>
    <property type="molecule type" value="Genomic_DNA"/>
</dbReference>
<dbReference type="PROSITE" id="PS50975">
    <property type="entry name" value="ATP_GRASP"/>
    <property type="match status" value="1"/>
</dbReference>
<keyword evidence="1" id="KW-0067">ATP-binding</keyword>
<organism evidence="3 4">
    <name type="scientific">Phytohabitans houttuyneae</name>
    <dbReference type="NCBI Taxonomy" id="1076126"/>
    <lineage>
        <taxon>Bacteria</taxon>
        <taxon>Bacillati</taxon>
        <taxon>Actinomycetota</taxon>
        <taxon>Actinomycetes</taxon>
        <taxon>Micromonosporales</taxon>
        <taxon>Micromonosporaceae</taxon>
    </lineage>
</organism>
<dbReference type="Gene3D" id="3.30.470.20">
    <property type="entry name" value="ATP-grasp fold, B domain"/>
    <property type="match status" value="1"/>
</dbReference>
<comment type="caution">
    <text evidence="3">The sequence shown here is derived from an EMBL/GenBank/DDBJ whole genome shotgun (WGS) entry which is preliminary data.</text>
</comment>
<dbReference type="Proteomes" id="UP000482800">
    <property type="component" value="Unassembled WGS sequence"/>
</dbReference>
<feature type="domain" description="ATP-grasp" evidence="2">
    <location>
        <begin position="122"/>
        <end position="301"/>
    </location>
</feature>
<dbReference type="RefSeq" id="WP_173056166.1">
    <property type="nucleotide sequence ID" value="NZ_BAABGO010000001.1"/>
</dbReference>
<evidence type="ECO:0000256" key="1">
    <source>
        <dbReference type="PROSITE-ProRule" id="PRU00409"/>
    </source>
</evidence>
<evidence type="ECO:0000259" key="2">
    <source>
        <dbReference type="PROSITE" id="PS50975"/>
    </source>
</evidence>
<sequence length="386" mass="40816">MAVKVLAGFAESLAAIESAWCLRDAGYEVVAFTRAGKRPPLAAARGVRVHPVPAPETDVAACVEAIRALVDAERPTAVLPLDDAALLACDRAAEAGGRILGVPVAGATGAAARLALDKSEQIALAEKAGIPVPPTGSTEPPAGPGPWMVKSALAAVEVGGRLTRPAGAIAREPGEVPAIVAKLGGPALVQPVLDGIGEGVFGIAVDGEAYALSAHRRVRMMNPRGSGSSACRSIPVDLDLAGPVRRFVAEAGWHGIFMVELLRDADGQPWFMELNGRTWGSMALARHRGLPYPVWAVQAALDPAWRPPAVPEAPHLLCRHAGRELVHLLAVMRGAKGADAGRWPSRGATLKAMLRRERGNRWYHADERGVFLRDTWHTVADQLRRR</sequence>
<reference evidence="3 4" key="2">
    <citation type="submission" date="2020-03" db="EMBL/GenBank/DDBJ databases">
        <authorList>
            <person name="Ichikawa N."/>
            <person name="Kimura A."/>
            <person name="Kitahashi Y."/>
            <person name="Uohara A."/>
        </authorList>
    </citation>
    <scope>NUCLEOTIDE SEQUENCE [LARGE SCALE GENOMIC DNA]</scope>
    <source>
        <strain evidence="3 4">NBRC 108639</strain>
    </source>
</reference>
<evidence type="ECO:0000313" key="4">
    <source>
        <dbReference type="Proteomes" id="UP000482800"/>
    </source>
</evidence>
<evidence type="ECO:0000313" key="3">
    <source>
        <dbReference type="EMBL" id="GFJ78375.1"/>
    </source>
</evidence>
<gene>
    <name evidence="3" type="ORF">Phou_025550</name>
</gene>